<dbReference type="EMBL" id="FBWC01000041">
    <property type="protein sequence ID" value="CUX66840.1"/>
    <property type="molecule type" value="Genomic_DNA"/>
</dbReference>
<evidence type="ECO:0000313" key="2">
    <source>
        <dbReference type="Proteomes" id="UP000191897"/>
    </source>
</evidence>
<evidence type="ECO:0000313" key="1">
    <source>
        <dbReference type="EMBL" id="CUX66840.1"/>
    </source>
</evidence>
<reference evidence="1 2" key="1">
    <citation type="submission" date="2016-01" db="EMBL/GenBank/DDBJ databases">
        <authorList>
            <person name="Oliw E.H."/>
        </authorList>
    </citation>
    <scope>NUCLEOTIDE SEQUENCE [LARGE SCALE GENOMIC DNA]</scope>
    <source>
        <strain evidence="1 2">Kerr 14</strain>
    </source>
</reference>
<dbReference type="Proteomes" id="UP000191897">
    <property type="component" value="Unassembled WGS sequence"/>
</dbReference>
<dbReference type="AlphaFoldDB" id="A0A1S7SD55"/>
<sequence>MGNTLVSGDVQVSTILAANPRPHMADKSTTAGASSSWVARLGKDWAPFDFLRAPPIFVNLATSPLCYHV</sequence>
<name>A0A1S7SD55_AGRTU</name>
<organism evidence="1 2">
    <name type="scientific">Agrobacterium tumefaciens str. Kerr 14</name>
    <dbReference type="NCBI Taxonomy" id="1183424"/>
    <lineage>
        <taxon>Bacteria</taxon>
        <taxon>Pseudomonadati</taxon>
        <taxon>Pseudomonadota</taxon>
        <taxon>Alphaproteobacteria</taxon>
        <taxon>Hyphomicrobiales</taxon>
        <taxon>Rhizobiaceae</taxon>
        <taxon>Rhizobium/Agrobacterium group</taxon>
        <taxon>Agrobacterium</taxon>
        <taxon>Agrobacterium tumefaciens complex</taxon>
    </lineage>
</organism>
<proteinExistence type="predicted"/>
<protein>
    <submittedName>
        <fullName evidence="1">Uncharacterized protein</fullName>
    </submittedName>
</protein>
<accession>A0A1S7SD55</accession>
<gene>
    <name evidence="1" type="ORF">AGR4C_pb20006</name>
</gene>